<name>A0A345PI70_9BACI</name>
<reference evidence="4" key="1">
    <citation type="submission" date="2017-11" db="EMBL/GenBank/DDBJ databases">
        <authorList>
            <person name="Zhu W."/>
        </authorList>
    </citation>
    <scope>NUCLEOTIDE SEQUENCE [LARGE SCALE GENOMIC DNA]</scope>
    <source>
        <strain evidence="4">160</strain>
    </source>
</reference>
<dbReference type="AlphaFoldDB" id="A0A345PI70"/>
<feature type="signal peptide" evidence="2">
    <location>
        <begin position="1"/>
        <end position="20"/>
    </location>
</feature>
<sequence>MLKRWCMLSGFILFILYLTACSSPMDNSDRGIQQEITITAESIPDESGKEEIEAAIAASPSSQIDSIIEANFPLVDVVTDESTTAEIYATKEFTLEELASVLTSKVEPEETSEVIDQQQIFIYPDYFVTLKPSVDDENVLLIEVATEQFVQRNYSPSFLQTYFGIRLLDSIFGSNWGSQRNSGTYSGYGTPNRGNTTFRGGGPNTGK</sequence>
<evidence type="ECO:0000313" key="4">
    <source>
        <dbReference type="Proteomes" id="UP000253908"/>
    </source>
</evidence>
<keyword evidence="4" id="KW-1185">Reference proteome</keyword>
<feature type="region of interest" description="Disordered" evidence="1">
    <location>
        <begin position="183"/>
        <end position="207"/>
    </location>
</feature>
<dbReference type="OrthoDB" id="2967172at2"/>
<dbReference type="Pfam" id="PF14042">
    <property type="entry name" value="DUF4247"/>
    <property type="match status" value="1"/>
</dbReference>
<dbReference type="KEGG" id="ocn:CUC15_12540"/>
<accession>A0A345PI70</accession>
<dbReference type="RefSeq" id="WP_114916986.1">
    <property type="nucleotide sequence ID" value="NZ_CP024848.1"/>
</dbReference>
<dbReference type="Proteomes" id="UP000253908">
    <property type="component" value="Chromosome"/>
</dbReference>
<proteinExistence type="predicted"/>
<gene>
    <name evidence="3" type="ORF">CUC15_12540</name>
</gene>
<evidence type="ECO:0000256" key="1">
    <source>
        <dbReference type="SAM" id="MobiDB-lite"/>
    </source>
</evidence>
<organism evidence="3 4">
    <name type="scientific">Oceanobacillus zhaokaii</name>
    <dbReference type="NCBI Taxonomy" id="2052660"/>
    <lineage>
        <taxon>Bacteria</taxon>
        <taxon>Bacillati</taxon>
        <taxon>Bacillota</taxon>
        <taxon>Bacilli</taxon>
        <taxon>Bacillales</taxon>
        <taxon>Bacillaceae</taxon>
        <taxon>Oceanobacillus</taxon>
    </lineage>
</organism>
<feature type="compositionally biased region" description="Polar residues" evidence="1">
    <location>
        <begin position="183"/>
        <end position="198"/>
    </location>
</feature>
<keyword evidence="2" id="KW-0732">Signal</keyword>
<evidence type="ECO:0000313" key="3">
    <source>
        <dbReference type="EMBL" id="AXI09700.1"/>
    </source>
</evidence>
<dbReference type="InterPro" id="IPR025341">
    <property type="entry name" value="DUF4247"/>
</dbReference>
<dbReference type="EMBL" id="CP024848">
    <property type="protein sequence ID" value="AXI09700.1"/>
    <property type="molecule type" value="Genomic_DNA"/>
</dbReference>
<protein>
    <submittedName>
        <fullName evidence="3">DUF4247 domain-containing protein</fullName>
    </submittedName>
</protein>
<evidence type="ECO:0000256" key="2">
    <source>
        <dbReference type="SAM" id="SignalP"/>
    </source>
</evidence>
<feature type="chain" id="PRO_5039364192" evidence="2">
    <location>
        <begin position="21"/>
        <end position="207"/>
    </location>
</feature>